<sequence>MIFAFLFCMLLGYSNAADNAENKTIGQQFENKANSKQKSNEPETNSQCKIGQIKNCINNIEKQNFLNISTRISKKLIKLLKTSLANFKNKIFLPIDPNEEKLKVLEASKKKSTMKLAKFNKKYISLCNMYYKLDYKIDKYNERISEYRNCEQRFLRKKKESIFGNTNGQQKISNTRTQAVAKIRYKPLKTQ</sequence>
<feature type="signal peptide" evidence="1">
    <location>
        <begin position="1"/>
        <end position="16"/>
    </location>
</feature>
<keyword evidence="3" id="KW-1185">Reference proteome</keyword>
<reference evidence="3" key="2">
    <citation type="submission" date="2015-07" db="EMBL/GenBank/DDBJ databases">
        <title>Contrasting host-pathogen interactions and genome evolution in two generalist and specialist microsporidian pathogens of mosquitoes.</title>
        <authorList>
            <consortium name="The Broad Institute Genomics Platform"/>
            <consortium name="The Broad Institute Genome Sequencing Center for Infectious Disease"/>
            <person name="Cuomo C.A."/>
            <person name="Sanscrainte N.D."/>
            <person name="Goldberg J.M."/>
            <person name="Heiman D."/>
            <person name="Young S."/>
            <person name="Zeng Q."/>
            <person name="Becnel J.J."/>
            <person name="Birren B.W."/>
        </authorList>
    </citation>
    <scope>NUCLEOTIDE SEQUENCE [LARGE SCALE GENOMIC DNA]</scope>
    <source>
        <strain evidence="3">USNM 41457</strain>
    </source>
</reference>
<proteinExistence type="predicted"/>
<reference evidence="2 3" key="1">
    <citation type="submission" date="2011-08" db="EMBL/GenBank/DDBJ databases">
        <authorList>
            <person name="Liu Z.J."/>
            <person name="Shi F.L."/>
            <person name="Lu J.Q."/>
            <person name="Li M."/>
            <person name="Wang Z.L."/>
        </authorList>
    </citation>
    <scope>NUCLEOTIDE SEQUENCE [LARGE SCALE GENOMIC DNA]</scope>
    <source>
        <strain evidence="2 3">USNM 41457</strain>
    </source>
</reference>
<dbReference type="EMBL" id="AFBI03000035">
    <property type="protein sequence ID" value="EJW03569.1"/>
    <property type="molecule type" value="Genomic_DNA"/>
</dbReference>
<dbReference type="Proteomes" id="UP000003163">
    <property type="component" value="Unassembled WGS sequence"/>
</dbReference>
<dbReference type="HOGENOM" id="CLU_1421398_0_0_1"/>
<comment type="caution">
    <text evidence="2">The sequence shown here is derived from an EMBL/GenBank/DDBJ whole genome shotgun (WGS) entry which is preliminary data.</text>
</comment>
<evidence type="ECO:0000313" key="2">
    <source>
        <dbReference type="EMBL" id="EJW03569.1"/>
    </source>
</evidence>
<name>J9D7V3_EDHAE</name>
<organism evidence="2 3">
    <name type="scientific">Edhazardia aedis (strain USNM 41457)</name>
    <name type="common">Microsporidian parasite</name>
    <dbReference type="NCBI Taxonomy" id="1003232"/>
    <lineage>
        <taxon>Eukaryota</taxon>
        <taxon>Fungi</taxon>
        <taxon>Fungi incertae sedis</taxon>
        <taxon>Microsporidia</taxon>
        <taxon>Edhazardia</taxon>
    </lineage>
</organism>
<accession>J9D7V3</accession>
<keyword evidence="1" id="KW-0732">Signal</keyword>
<feature type="chain" id="PRO_5003821423" evidence="1">
    <location>
        <begin position="17"/>
        <end position="191"/>
    </location>
</feature>
<dbReference type="InParanoid" id="J9D7V3"/>
<gene>
    <name evidence="2" type="ORF">EDEG_02111</name>
</gene>
<dbReference type="AlphaFoldDB" id="J9D7V3"/>
<evidence type="ECO:0000313" key="3">
    <source>
        <dbReference type="Proteomes" id="UP000003163"/>
    </source>
</evidence>
<dbReference type="VEuPathDB" id="MicrosporidiaDB:EDEG_02111"/>
<evidence type="ECO:0000256" key="1">
    <source>
        <dbReference type="SAM" id="SignalP"/>
    </source>
</evidence>
<protein>
    <submittedName>
        <fullName evidence="2">Uncharacterized protein</fullName>
    </submittedName>
</protein>